<evidence type="ECO:0000313" key="2">
    <source>
        <dbReference type="Proteomes" id="UP001162131"/>
    </source>
</evidence>
<dbReference type="Proteomes" id="UP001162131">
    <property type="component" value="Unassembled WGS sequence"/>
</dbReference>
<comment type="caution">
    <text evidence="1">The sequence shown here is derived from an EMBL/GenBank/DDBJ whole genome shotgun (WGS) entry which is preliminary data.</text>
</comment>
<organism evidence="1 2">
    <name type="scientific">Blepharisma stoltei</name>
    <dbReference type="NCBI Taxonomy" id="1481888"/>
    <lineage>
        <taxon>Eukaryota</taxon>
        <taxon>Sar</taxon>
        <taxon>Alveolata</taxon>
        <taxon>Ciliophora</taxon>
        <taxon>Postciliodesmatophora</taxon>
        <taxon>Heterotrichea</taxon>
        <taxon>Heterotrichida</taxon>
        <taxon>Blepharismidae</taxon>
        <taxon>Blepharisma</taxon>
    </lineage>
</organism>
<reference evidence="1" key="1">
    <citation type="submission" date="2021-09" db="EMBL/GenBank/DDBJ databases">
        <authorList>
            <consortium name="AG Swart"/>
            <person name="Singh M."/>
            <person name="Singh A."/>
            <person name="Seah K."/>
            <person name="Emmerich C."/>
        </authorList>
    </citation>
    <scope>NUCLEOTIDE SEQUENCE</scope>
    <source>
        <strain evidence="1">ATCC30299</strain>
    </source>
</reference>
<dbReference type="AlphaFoldDB" id="A0AAU9KA66"/>
<protein>
    <submittedName>
        <fullName evidence="1">Uncharacterized protein</fullName>
    </submittedName>
</protein>
<name>A0AAU9KA66_9CILI</name>
<keyword evidence="2" id="KW-1185">Reference proteome</keyword>
<accession>A0AAU9KA66</accession>
<evidence type="ECO:0000313" key="1">
    <source>
        <dbReference type="EMBL" id="CAG9334061.1"/>
    </source>
</evidence>
<proteinExistence type="predicted"/>
<sequence length="266" mass="30449">MEQEKALKTEKDHLRVPYHKHLTKSALTVNNKSAGNSPCNGNDTFSNNFLQNKKPWETIFSTQENFEDSPISDRLIQKTSKAMAVFEEFGIYNDLELKPLLQGIDPNAEHTPKRKTITLADLWGQKLTQRLLSSPRLRKAANIMRHKYLQQAAKSSNSFTNPDKPHIMDQHAQTRVFIKQNEVSKNDELPALKAKTSRLIITSDVGQKKAKALKQLHSIMNSCDQLYKKSVESKIKIPLTSREGTRAKKLKKKDIQMINIFKKKLN</sequence>
<gene>
    <name evidence="1" type="ORF">BSTOLATCC_MIC59863</name>
</gene>
<dbReference type="EMBL" id="CAJZBQ010000057">
    <property type="protein sequence ID" value="CAG9334061.1"/>
    <property type="molecule type" value="Genomic_DNA"/>
</dbReference>